<evidence type="ECO:0000256" key="6">
    <source>
        <dbReference type="ARBA" id="ARBA00023002"/>
    </source>
</evidence>
<dbReference type="InterPro" id="IPR006314">
    <property type="entry name" value="Dyp_peroxidase"/>
</dbReference>
<dbReference type="RefSeq" id="WP_060913503.1">
    <property type="nucleotide sequence ID" value="NZ_KQ959924.1"/>
</dbReference>
<dbReference type="NCBIfam" id="TIGR01412">
    <property type="entry name" value="tat_substr_1"/>
    <property type="match status" value="1"/>
</dbReference>
<comment type="function">
    <text evidence="13">Involved in the recovery of exogenous heme iron. Extracts iron from heme while preserving the protoporphyrin ring intact.</text>
</comment>
<dbReference type="NCBIfam" id="TIGR01409">
    <property type="entry name" value="TAT_signal_seq"/>
    <property type="match status" value="1"/>
</dbReference>
<dbReference type="PANTHER" id="PTHR30521:SF4">
    <property type="entry name" value="DEFERROCHELATASE"/>
    <property type="match status" value="1"/>
</dbReference>
<evidence type="ECO:0000256" key="10">
    <source>
        <dbReference type="ARBA" id="ARBA00033771"/>
    </source>
</evidence>
<dbReference type="InterPro" id="IPR011008">
    <property type="entry name" value="Dimeric_a/b-barrel"/>
</dbReference>
<dbReference type="SUPFAM" id="SSF54909">
    <property type="entry name" value="Dimeric alpha+beta barrel"/>
    <property type="match status" value="1"/>
</dbReference>
<dbReference type="Pfam" id="PF04261">
    <property type="entry name" value="Dyp_perox_N"/>
    <property type="match status" value="1"/>
</dbReference>
<comment type="similarity">
    <text evidence="9 13">Belongs to the DyP-type peroxidase family.</text>
</comment>
<evidence type="ECO:0000256" key="2">
    <source>
        <dbReference type="ARBA" id="ARBA00022559"/>
    </source>
</evidence>
<evidence type="ECO:0000256" key="1">
    <source>
        <dbReference type="ARBA" id="ARBA00004196"/>
    </source>
</evidence>
<dbReference type="AlphaFoldDB" id="A0A134A645"/>
<dbReference type="InterPro" id="IPR048327">
    <property type="entry name" value="Dyp_perox_N"/>
</dbReference>
<dbReference type="PATRIC" id="fig|1379.3.peg.196"/>
<evidence type="ECO:0000313" key="17">
    <source>
        <dbReference type="Proteomes" id="UP000070355"/>
    </source>
</evidence>
<evidence type="ECO:0000256" key="12">
    <source>
        <dbReference type="ARBA" id="ARBA00048856"/>
    </source>
</evidence>
<dbReference type="Proteomes" id="UP000070355">
    <property type="component" value="Unassembled WGS sequence"/>
</dbReference>
<dbReference type="PANTHER" id="PTHR30521">
    <property type="entry name" value="DEFERROCHELATASE/PEROXIDASE"/>
    <property type="match status" value="1"/>
</dbReference>
<dbReference type="GO" id="GO:0033212">
    <property type="term" value="P:iron import into cell"/>
    <property type="evidence" value="ECO:0007669"/>
    <property type="project" value="InterPro"/>
</dbReference>
<evidence type="ECO:0000256" key="11">
    <source>
        <dbReference type="ARBA" id="ARBA00033775"/>
    </source>
</evidence>
<evidence type="ECO:0000256" key="8">
    <source>
        <dbReference type="ARBA" id="ARBA00023239"/>
    </source>
</evidence>
<dbReference type="InterPro" id="IPR048328">
    <property type="entry name" value="Dyp_perox_C"/>
</dbReference>
<keyword evidence="5" id="KW-0732">Signal</keyword>
<dbReference type="GO" id="GO:0004325">
    <property type="term" value="F:ferrochelatase activity"/>
    <property type="evidence" value="ECO:0007669"/>
    <property type="project" value="UniProtKB-EC"/>
</dbReference>
<keyword evidence="4 13" id="KW-0479">Metal-binding</keyword>
<feature type="domain" description="Dyp-type peroxidase N-terminal" evidence="14">
    <location>
        <begin position="64"/>
        <end position="215"/>
    </location>
</feature>
<dbReference type="InterPro" id="IPR006311">
    <property type="entry name" value="TAT_signal"/>
</dbReference>
<reference evidence="17" key="1">
    <citation type="submission" date="2016-01" db="EMBL/GenBank/DDBJ databases">
        <authorList>
            <person name="Mitreva M."/>
            <person name="Pepin K.H."/>
            <person name="Mihindukulasuriya K.A."/>
            <person name="Fulton R."/>
            <person name="Fronick C."/>
            <person name="O'Laughlin M."/>
            <person name="Miner T."/>
            <person name="Herter B."/>
            <person name="Rosa B.A."/>
            <person name="Cordes M."/>
            <person name="Tomlinson C."/>
            <person name="Wollam A."/>
            <person name="Palsikar V.B."/>
            <person name="Mardis E.R."/>
            <person name="Wilson R.K."/>
        </authorList>
    </citation>
    <scope>NUCLEOTIDE SEQUENCE [LARGE SCALE GENOMIC DNA]</scope>
    <source>
        <strain evidence="17">DNF01167</strain>
    </source>
</reference>
<keyword evidence="8" id="KW-0456">Lyase</keyword>
<dbReference type="GO" id="GO:0046872">
    <property type="term" value="F:metal ion binding"/>
    <property type="evidence" value="ECO:0007669"/>
    <property type="project" value="UniProtKB-KW"/>
</dbReference>
<evidence type="ECO:0000256" key="9">
    <source>
        <dbReference type="ARBA" id="ARBA00025737"/>
    </source>
</evidence>
<keyword evidence="6 13" id="KW-0560">Oxidoreductase</keyword>
<comment type="cofactor">
    <cofactor evidence="13">
        <name>heme b</name>
        <dbReference type="ChEBI" id="CHEBI:60344"/>
    </cofactor>
    <text evidence="13">Binds 1 heme b (iron(II)-protoporphyrin IX) group non-covalently per subunit.</text>
</comment>
<evidence type="ECO:0000256" key="13">
    <source>
        <dbReference type="RuleBase" id="RU365017"/>
    </source>
</evidence>
<feature type="domain" description="Dyp-type peroxidase C-terminal" evidence="15">
    <location>
        <begin position="224"/>
        <end position="398"/>
    </location>
</feature>
<name>A0A134A645_9BACL</name>
<dbReference type="GO" id="GO:0030313">
    <property type="term" value="C:cell envelope"/>
    <property type="evidence" value="ECO:0007669"/>
    <property type="project" value="UniProtKB-SubCell"/>
</dbReference>
<evidence type="ECO:0000313" key="16">
    <source>
        <dbReference type="EMBL" id="KXB63169.1"/>
    </source>
</evidence>
<dbReference type="GO" id="GO:0004601">
    <property type="term" value="F:peroxidase activity"/>
    <property type="evidence" value="ECO:0007669"/>
    <property type="project" value="UniProtKB-KW"/>
</dbReference>
<dbReference type="NCBIfam" id="TIGR01413">
    <property type="entry name" value="Dyp_perox_fam"/>
    <property type="match status" value="1"/>
</dbReference>
<protein>
    <recommendedName>
        <fullName evidence="10 13">Deferrochelatase</fullName>
        <ecNumber evidence="13">1.11.1.-</ecNumber>
    </recommendedName>
    <alternativeName>
        <fullName evidence="11 13">Peroxidase EfeB</fullName>
    </alternativeName>
</protein>
<evidence type="ECO:0000256" key="7">
    <source>
        <dbReference type="ARBA" id="ARBA00023004"/>
    </source>
</evidence>
<dbReference type="STRING" id="1379.HMPREF3186_00200"/>
<dbReference type="EC" id="1.11.1.-" evidence="13"/>
<evidence type="ECO:0000256" key="3">
    <source>
        <dbReference type="ARBA" id="ARBA00022617"/>
    </source>
</evidence>
<dbReference type="OrthoDB" id="9781066at2"/>
<gene>
    <name evidence="16" type="ORF">HMPREF3186_00200</name>
</gene>
<keyword evidence="2 13" id="KW-0575">Peroxidase</keyword>
<accession>A0A134A645</accession>
<proteinExistence type="inferred from homology"/>
<keyword evidence="7 13" id="KW-0408">Iron</keyword>
<dbReference type="Pfam" id="PF20628">
    <property type="entry name" value="Dyp_perox_C"/>
    <property type="match status" value="1"/>
</dbReference>
<dbReference type="EMBL" id="LSDC01000017">
    <property type="protein sequence ID" value="KXB63169.1"/>
    <property type="molecule type" value="Genomic_DNA"/>
</dbReference>
<dbReference type="PROSITE" id="PS51404">
    <property type="entry name" value="DYP_PEROXIDASE"/>
    <property type="match status" value="1"/>
</dbReference>
<dbReference type="InterPro" id="IPR019546">
    <property type="entry name" value="TAT_signal_bac_arc"/>
</dbReference>
<dbReference type="GO" id="GO:0020037">
    <property type="term" value="F:heme binding"/>
    <property type="evidence" value="ECO:0007669"/>
    <property type="project" value="InterPro"/>
</dbReference>
<comment type="subcellular location">
    <subcellularLocation>
        <location evidence="1">Cell envelope</location>
    </subcellularLocation>
</comment>
<comment type="caution">
    <text evidence="16">The sequence shown here is derived from an EMBL/GenBank/DDBJ whole genome shotgun (WGS) entry which is preliminary data.</text>
</comment>
<dbReference type="GO" id="GO:0005829">
    <property type="term" value="C:cytosol"/>
    <property type="evidence" value="ECO:0007669"/>
    <property type="project" value="TreeGrafter"/>
</dbReference>
<evidence type="ECO:0000259" key="14">
    <source>
        <dbReference type="Pfam" id="PF04261"/>
    </source>
</evidence>
<evidence type="ECO:0000256" key="4">
    <source>
        <dbReference type="ARBA" id="ARBA00022723"/>
    </source>
</evidence>
<evidence type="ECO:0000259" key="15">
    <source>
        <dbReference type="Pfam" id="PF20628"/>
    </source>
</evidence>
<dbReference type="InterPro" id="IPR006313">
    <property type="entry name" value="EfeB/EfeN"/>
</dbReference>
<evidence type="ECO:0000256" key="5">
    <source>
        <dbReference type="ARBA" id="ARBA00022729"/>
    </source>
</evidence>
<comment type="catalytic activity">
    <reaction evidence="12">
        <text>heme b + 2 H(+) = protoporphyrin IX + Fe(2+)</text>
        <dbReference type="Rhea" id="RHEA:22584"/>
        <dbReference type="ChEBI" id="CHEBI:15378"/>
        <dbReference type="ChEBI" id="CHEBI:29033"/>
        <dbReference type="ChEBI" id="CHEBI:57306"/>
        <dbReference type="ChEBI" id="CHEBI:60344"/>
        <dbReference type="EC" id="4.98.1.1"/>
    </reaction>
    <physiologicalReaction direction="left-to-right" evidence="12">
        <dbReference type="Rhea" id="RHEA:22585"/>
    </physiologicalReaction>
</comment>
<keyword evidence="3 13" id="KW-0349">Heme</keyword>
<sequence>MEESGKKWIDKKITRRDFLKKAGMTGAGAVVGASALGGFFANKAENNRAIADGEEKITFYGKHQAGITTLMQKCVYFVVLDLHSTKRDDVIDMFKEWTKYSEKLMNGELVEPALKNHYLPPKDTGETVGLNPYRLTLTFGVSPSFLKKMNLENKSLEEFKDLPPFAREQLKEKYTGGDICIQACADDEQVAFHAVRNLVRKARSTVTMKWSQSGFAAIGNRLETPRNLFGFKDGTANATKEDQFDKIVWCDKDNWMKDGSYMAVRRIQMHLETWDRTSLNEQENTFGRYKDSGAPFGETDEFAPIDLNKKGPDGKPLIPVTSHVHLAHKPGVELLRRSYSYSDGINETTGQFDSGLLFISFQKDPKQFITIQNSLGNEDKMNEYITHIGSGLFACFGGIKEGEYIGKKLFD</sequence>
<dbReference type="PROSITE" id="PS51318">
    <property type="entry name" value="TAT"/>
    <property type="match status" value="1"/>
</dbReference>
<organism evidence="16 17">
    <name type="scientific">Gemella haemolysans</name>
    <dbReference type="NCBI Taxonomy" id="1379"/>
    <lineage>
        <taxon>Bacteria</taxon>
        <taxon>Bacillati</taxon>
        <taxon>Bacillota</taxon>
        <taxon>Bacilli</taxon>
        <taxon>Bacillales</taxon>
        <taxon>Gemellaceae</taxon>
        <taxon>Gemella</taxon>
    </lineage>
</organism>